<protein>
    <submittedName>
        <fullName evidence="2">Uncharacterized protein</fullName>
    </submittedName>
</protein>
<organism evidence="2 3">
    <name type="scientific">Oculimacula yallundae</name>
    <dbReference type="NCBI Taxonomy" id="86028"/>
    <lineage>
        <taxon>Eukaryota</taxon>
        <taxon>Fungi</taxon>
        <taxon>Dikarya</taxon>
        <taxon>Ascomycota</taxon>
        <taxon>Pezizomycotina</taxon>
        <taxon>Leotiomycetes</taxon>
        <taxon>Helotiales</taxon>
        <taxon>Ploettnerulaceae</taxon>
        <taxon>Oculimacula</taxon>
    </lineage>
</organism>
<evidence type="ECO:0000313" key="2">
    <source>
        <dbReference type="EMBL" id="KAL2060452.1"/>
    </source>
</evidence>
<gene>
    <name evidence="2" type="ORF">VTL71DRAFT_9483</name>
</gene>
<keyword evidence="1" id="KW-1133">Transmembrane helix</keyword>
<name>A0ABR4BSV3_9HELO</name>
<reference evidence="2 3" key="1">
    <citation type="journal article" date="2024" name="Commun. Biol.">
        <title>Comparative genomic analysis of thermophilic fungi reveals convergent evolutionary adaptations and gene losses.</title>
        <authorList>
            <person name="Steindorff A.S."/>
            <person name="Aguilar-Pontes M.V."/>
            <person name="Robinson A.J."/>
            <person name="Andreopoulos B."/>
            <person name="LaButti K."/>
            <person name="Kuo A."/>
            <person name="Mondo S."/>
            <person name="Riley R."/>
            <person name="Otillar R."/>
            <person name="Haridas S."/>
            <person name="Lipzen A."/>
            <person name="Grimwood J."/>
            <person name="Schmutz J."/>
            <person name="Clum A."/>
            <person name="Reid I.D."/>
            <person name="Moisan M.C."/>
            <person name="Butler G."/>
            <person name="Nguyen T.T.M."/>
            <person name="Dewar K."/>
            <person name="Conant G."/>
            <person name="Drula E."/>
            <person name="Henrissat B."/>
            <person name="Hansel C."/>
            <person name="Singer S."/>
            <person name="Hutchinson M.I."/>
            <person name="de Vries R.P."/>
            <person name="Natvig D.O."/>
            <person name="Powell A.J."/>
            <person name="Tsang A."/>
            <person name="Grigoriev I.V."/>
        </authorList>
    </citation>
    <scope>NUCLEOTIDE SEQUENCE [LARGE SCALE GENOMIC DNA]</scope>
    <source>
        <strain evidence="2 3">CBS 494.80</strain>
    </source>
</reference>
<keyword evidence="1" id="KW-0472">Membrane</keyword>
<proteinExistence type="predicted"/>
<dbReference type="Proteomes" id="UP001595075">
    <property type="component" value="Unassembled WGS sequence"/>
</dbReference>
<evidence type="ECO:0000256" key="1">
    <source>
        <dbReference type="SAM" id="Phobius"/>
    </source>
</evidence>
<feature type="transmembrane region" description="Helical" evidence="1">
    <location>
        <begin position="322"/>
        <end position="345"/>
    </location>
</feature>
<comment type="caution">
    <text evidence="2">The sequence shown here is derived from an EMBL/GenBank/DDBJ whole genome shotgun (WGS) entry which is preliminary data.</text>
</comment>
<dbReference type="EMBL" id="JAZHXI010000022">
    <property type="protein sequence ID" value="KAL2060452.1"/>
    <property type="molecule type" value="Genomic_DNA"/>
</dbReference>
<sequence length="360" mass="41941">MASLQSLLAHPLGQEGEIALIRQFWGEDIHRGHIEAYRSYLRYYATECARLQFGFLEDAQESTGMAAATHEDIVLIVRILSLGGTYQRPEVRNLLRQRFPCAEDIAINRSIDFAMRVWLTMNVREERLHTPHTPTMQWDDVATLEDFVARSFPCTSSTISSTTLVQLDHTFTTAKICRLTGTTIEWTPCLADHLRFDPKFKVLKIYPFKQILLNRIRLLETPNSKPEDNPRSPIPLSVLKETILSLNLLFPHWDSQTANFMLQHHQTFHLEGPFDATRPLSTTDFDHWRNRILDLYQLFHFPPIGWTQLWADRRNPQQWYTFWLAIVIFILTVVFGFISSVTSVMQTYYAREAWKLAQAQ</sequence>
<keyword evidence="3" id="KW-1185">Reference proteome</keyword>
<keyword evidence="1" id="KW-0812">Transmembrane</keyword>
<accession>A0ABR4BSV3</accession>
<evidence type="ECO:0000313" key="3">
    <source>
        <dbReference type="Proteomes" id="UP001595075"/>
    </source>
</evidence>